<dbReference type="EMBL" id="HE797045">
    <property type="protein sequence ID" value="CCM01672.1"/>
    <property type="molecule type" value="Genomic_DNA"/>
</dbReference>
<reference evidence="1 2" key="1">
    <citation type="journal article" date="2012" name="Appl. Environ. Microbiol.">
        <title>Short-read sequencing for genomic analysis of the brown rot fungus Fibroporia radiculosa.</title>
        <authorList>
            <person name="Tang J.D."/>
            <person name="Perkins A.D."/>
            <person name="Sonstegard T.S."/>
            <person name="Schroeder S.G."/>
            <person name="Burgess S.C."/>
            <person name="Diehl S.V."/>
        </authorList>
    </citation>
    <scope>NUCLEOTIDE SEQUENCE [LARGE SCALE GENOMIC DNA]</scope>
    <source>
        <strain evidence="1 2">TFFH 294</strain>
    </source>
</reference>
<proteinExistence type="predicted"/>
<accession>J4HW55</accession>
<dbReference type="HOGENOM" id="CLU_631667_0_0_1"/>
<organism evidence="1 2">
    <name type="scientific">Fibroporia radiculosa</name>
    <dbReference type="NCBI Taxonomy" id="599839"/>
    <lineage>
        <taxon>Eukaryota</taxon>
        <taxon>Fungi</taxon>
        <taxon>Dikarya</taxon>
        <taxon>Basidiomycota</taxon>
        <taxon>Agaricomycotina</taxon>
        <taxon>Agaricomycetes</taxon>
        <taxon>Polyporales</taxon>
        <taxon>Fibroporiaceae</taxon>
        <taxon>Fibroporia</taxon>
    </lineage>
</organism>
<dbReference type="OrthoDB" id="2692980at2759"/>
<gene>
    <name evidence="1" type="ORF">FIBRA_03735</name>
</gene>
<evidence type="ECO:0000313" key="1">
    <source>
        <dbReference type="EMBL" id="CCM01672.1"/>
    </source>
</evidence>
<dbReference type="GeneID" id="24096583"/>
<dbReference type="RefSeq" id="XP_012180955.1">
    <property type="nucleotide sequence ID" value="XM_012325565.1"/>
</dbReference>
<dbReference type="InParanoid" id="J4HW55"/>
<name>J4HW55_9APHY</name>
<dbReference type="Proteomes" id="UP000006352">
    <property type="component" value="Unassembled WGS sequence"/>
</dbReference>
<evidence type="ECO:0000313" key="2">
    <source>
        <dbReference type="Proteomes" id="UP000006352"/>
    </source>
</evidence>
<dbReference type="AlphaFoldDB" id="J4HW55"/>
<sequence>MSPVRTSGSSRDAYMERHSGQDIVPPSVCTCGETFVRPDVGANDFPNTGTGPRADIHWIDICIAATSRRPICARGIVQVFFVPRQIGSCLETGTFLLPPKPMTPMSVSVGLHVPINSEVVSVFQSAVDLHIRARTPRDTHFTNTECNKLQDFRMAAILHAFNGQVDITQAFNWTWQRILAEFVNIQNNLDGYGVIADAATRASFPHVVQQITDMCHQSEVFPPAAGPPTLRVHYQGTDFELETLFDLVGWIFSVTGTTPAGATVDNYFYPLAVLYAKFCRVLSSSQKQPQVLQMTWFTQAGVGRVSLGAVLDRPPAALKESARVRRANRLVAENMATDIHECHIAGATPQIVGHCAETFPFLFVQSIHAQVDLHNARGLSARPYKIIDPSRGPDMFVVPVPGVRNQFLLDRCPNCLQIINRMGMDQAKFMMNQL</sequence>
<protein>
    <submittedName>
        <fullName evidence="1">Uncharacterized protein</fullName>
    </submittedName>
</protein>
<keyword evidence="2" id="KW-1185">Reference proteome</keyword>